<keyword evidence="2" id="KW-1185">Reference proteome</keyword>
<organism evidence="1 2">
    <name type="scientific">Absidia repens</name>
    <dbReference type="NCBI Taxonomy" id="90262"/>
    <lineage>
        <taxon>Eukaryota</taxon>
        <taxon>Fungi</taxon>
        <taxon>Fungi incertae sedis</taxon>
        <taxon>Mucoromycota</taxon>
        <taxon>Mucoromycotina</taxon>
        <taxon>Mucoromycetes</taxon>
        <taxon>Mucorales</taxon>
        <taxon>Cunninghamellaceae</taxon>
        <taxon>Absidia</taxon>
    </lineage>
</organism>
<dbReference type="AlphaFoldDB" id="A0A1X2IFA3"/>
<evidence type="ECO:0000313" key="2">
    <source>
        <dbReference type="Proteomes" id="UP000193560"/>
    </source>
</evidence>
<accession>A0A1X2IFA3</accession>
<dbReference type="Proteomes" id="UP000193560">
    <property type="component" value="Unassembled WGS sequence"/>
</dbReference>
<protein>
    <submittedName>
        <fullName evidence="1">Uncharacterized protein</fullName>
    </submittedName>
</protein>
<sequence>MISNTTAATGNTTSGPVTIGFSPDETMTPLQQASWIVYLGFFFDLESNAYNVYENNIQQQYTCRKDNVANAGAKTIAITHYDKNEWSLLQNNNSYYSTLISDAGMTAFNGTMSNLHETDYVIDVSPSQTFVYGYSTWLQLVATYDQNTQVFTSKKNVFRIDGLINADGALGKSGHGLNCIYK</sequence>
<evidence type="ECO:0000313" key="1">
    <source>
        <dbReference type="EMBL" id="ORZ15336.1"/>
    </source>
</evidence>
<comment type="caution">
    <text evidence="1">The sequence shown here is derived from an EMBL/GenBank/DDBJ whole genome shotgun (WGS) entry which is preliminary data.</text>
</comment>
<reference evidence="1 2" key="1">
    <citation type="submission" date="2016-07" db="EMBL/GenBank/DDBJ databases">
        <title>Pervasive Adenine N6-methylation of Active Genes in Fungi.</title>
        <authorList>
            <consortium name="DOE Joint Genome Institute"/>
            <person name="Mondo S.J."/>
            <person name="Dannebaum R.O."/>
            <person name="Kuo R.C."/>
            <person name="Labutti K."/>
            <person name="Haridas S."/>
            <person name="Kuo A."/>
            <person name="Salamov A."/>
            <person name="Ahrendt S.R."/>
            <person name="Lipzen A."/>
            <person name="Sullivan W."/>
            <person name="Andreopoulos W.B."/>
            <person name="Clum A."/>
            <person name="Lindquist E."/>
            <person name="Daum C."/>
            <person name="Ramamoorthy G.K."/>
            <person name="Gryganskyi A."/>
            <person name="Culley D."/>
            <person name="Magnuson J.K."/>
            <person name="James T.Y."/>
            <person name="O'Malley M.A."/>
            <person name="Stajich J.E."/>
            <person name="Spatafora J.W."/>
            <person name="Visel A."/>
            <person name="Grigoriev I.V."/>
        </authorList>
    </citation>
    <scope>NUCLEOTIDE SEQUENCE [LARGE SCALE GENOMIC DNA]</scope>
    <source>
        <strain evidence="1 2">NRRL 1336</strain>
    </source>
</reference>
<dbReference type="OrthoDB" id="409848at2759"/>
<dbReference type="PANTHER" id="PTHR38360:SF1">
    <property type="entry name" value="F12P19.7"/>
    <property type="match status" value="1"/>
</dbReference>
<proteinExistence type="predicted"/>
<gene>
    <name evidence="1" type="ORF">BCR42DRAFT_51969</name>
</gene>
<dbReference type="PANTHER" id="PTHR38360">
    <property type="entry name" value="OS03G0120000 PROTEIN"/>
    <property type="match status" value="1"/>
</dbReference>
<dbReference type="STRING" id="90262.A0A1X2IFA3"/>
<name>A0A1X2IFA3_9FUNG</name>
<dbReference type="EMBL" id="MCGE01000013">
    <property type="protein sequence ID" value="ORZ15336.1"/>
    <property type="molecule type" value="Genomic_DNA"/>
</dbReference>